<evidence type="ECO:0000259" key="2">
    <source>
        <dbReference type="Pfam" id="PF13302"/>
    </source>
</evidence>
<dbReference type="SUPFAM" id="SSF55729">
    <property type="entry name" value="Acyl-CoA N-acyltransferases (Nat)"/>
    <property type="match status" value="1"/>
</dbReference>
<organism evidence="3 4">
    <name type="scientific">Cryobacterium levicorallinum</name>
    <dbReference type="NCBI Taxonomy" id="995038"/>
    <lineage>
        <taxon>Bacteria</taxon>
        <taxon>Bacillati</taxon>
        <taxon>Actinomycetota</taxon>
        <taxon>Actinomycetes</taxon>
        <taxon>Micrococcales</taxon>
        <taxon>Microbacteriaceae</taxon>
        <taxon>Cryobacterium</taxon>
    </lineage>
</organism>
<feature type="region of interest" description="Disordered" evidence="1">
    <location>
        <begin position="216"/>
        <end position="271"/>
    </location>
</feature>
<dbReference type="AlphaFoldDB" id="A0A4R8VMB7"/>
<reference evidence="3 4" key="1">
    <citation type="submission" date="2019-03" db="EMBL/GenBank/DDBJ databases">
        <title>Genomics of glacier-inhabiting Cryobacterium strains.</title>
        <authorList>
            <person name="Liu Q."/>
            <person name="Xin Y.-H."/>
        </authorList>
    </citation>
    <scope>NUCLEOTIDE SEQUENCE [LARGE SCALE GENOMIC DNA]</scope>
    <source>
        <strain evidence="3 4">Hh34</strain>
    </source>
</reference>
<dbReference type="InterPro" id="IPR016181">
    <property type="entry name" value="Acyl_CoA_acyltransferase"/>
</dbReference>
<gene>
    <name evidence="3" type="ORF">E3O11_07530</name>
</gene>
<dbReference type="InterPro" id="IPR000182">
    <property type="entry name" value="GNAT_dom"/>
</dbReference>
<keyword evidence="3" id="KW-0808">Transferase</keyword>
<dbReference type="PANTHER" id="PTHR43610:SF1">
    <property type="entry name" value="N-ACETYLTRANSFERASE DOMAIN-CONTAINING PROTEIN"/>
    <property type="match status" value="1"/>
</dbReference>
<dbReference type="EMBL" id="SOFE01000014">
    <property type="protein sequence ID" value="TFB84902.1"/>
    <property type="molecule type" value="Genomic_DNA"/>
</dbReference>
<accession>A0A4R8VMB7</accession>
<evidence type="ECO:0000256" key="1">
    <source>
        <dbReference type="SAM" id="MobiDB-lite"/>
    </source>
</evidence>
<sequence length="271" mass="28522">MTALRPHSLTLTGRFVQLQPLGSAVLPDLHRAIARPEVFAAGFGGGPASLHRDVDGFIQWADTYFQWESLPYVVRLLGGAHDGDVVGTTTLGDIDVVNESIHLGWTAYDPRVWGTAVNAETKLLVLGTAFDNGFGRVKIQADAINERSRAAILGIGATFEGILRRDRPRADGTWRDSAVYSILADEWPAVRAGLEARLGAFESRFVSYRSLRKAGPGGTISGGGPQSGVRSGVNGGSAPDLPEAAPGAEPGSTRAAAGFDAERNAGADTSQ</sequence>
<protein>
    <submittedName>
        <fullName evidence="3">N-acetyltransferase</fullName>
    </submittedName>
</protein>
<evidence type="ECO:0000313" key="3">
    <source>
        <dbReference type="EMBL" id="TFB84902.1"/>
    </source>
</evidence>
<proteinExistence type="predicted"/>
<feature type="domain" description="N-acetyltransferase" evidence="2">
    <location>
        <begin position="18"/>
        <end position="157"/>
    </location>
</feature>
<dbReference type="RefSeq" id="WP_092447897.1">
    <property type="nucleotide sequence ID" value="NZ_BKAC01000003.1"/>
</dbReference>
<dbReference type="GO" id="GO:0016747">
    <property type="term" value="F:acyltransferase activity, transferring groups other than amino-acyl groups"/>
    <property type="evidence" value="ECO:0007669"/>
    <property type="project" value="InterPro"/>
</dbReference>
<feature type="compositionally biased region" description="Gly residues" evidence="1">
    <location>
        <begin position="216"/>
        <end position="226"/>
    </location>
</feature>
<name>A0A4R8VMB7_9MICO</name>
<dbReference type="PANTHER" id="PTHR43610">
    <property type="entry name" value="BLL6696 PROTEIN"/>
    <property type="match status" value="1"/>
</dbReference>
<dbReference type="Proteomes" id="UP000297963">
    <property type="component" value="Unassembled WGS sequence"/>
</dbReference>
<comment type="caution">
    <text evidence="3">The sequence shown here is derived from an EMBL/GenBank/DDBJ whole genome shotgun (WGS) entry which is preliminary data.</text>
</comment>
<dbReference type="Pfam" id="PF13302">
    <property type="entry name" value="Acetyltransf_3"/>
    <property type="match status" value="1"/>
</dbReference>
<dbReference type="Gene3D" id="3.40.630.30">
    <property type="match status" value="1"/>
</dbReference>
<evidence type="ECO:0000313" key="4">
    <source>
        <dbReference type="Proteomes" id="UP000297963"/>
    </source>
</evidence>